<reference evidence="2" key="1">
    <citation type="submission" date="2020-05" db="EMBL/GenBank/DDBJ databases">
        <title>Mycena genomes resolve the evolution of fungal bioluminescence.</title>
        <authorList>
            <person name="Tsai I.J."/>
        </authorList>
    </citation>
    <scope>NUCLEOTIDE SEQUENCE</scope>
    <source>
        <strain evidence="2">CCC161011</strain>
    </source>
</reference>
<dbReference type="OrthoDB" id="3167181at2759"/>
<gene>
    <name evidence="2" type="ORF">MVEN_00921800</name>
</gene>
<feature type="compositionally biased region" description="Basic and acidic residues" evidence="1">
    <location>
        <begin position="23"/>
        <end position="33"/>
    </location>
</feature>
<evidence type="ECO:0000313" key="3">
    <source>
        <dbReference type="Proteomes" id="UP000620124"/>
    </source>
</evidence>
<feature type="region of interest" description="Disordered" evidence="1">
    <location>
        <begin position="23"/>
        <end position="52"/>
    </location>
</feature>
<keyword evidence="3" id="KW-1185">Reference proteome</keyword>
<dbReference type="AlphaFoldDB" id="A0A8H6YCH0"/>
<accession>A0A8H6YCH0</accession>
<sequence length="237" mass="25969">MFTNVYGEGMHDTIDVEHMVSHSNRETNADRFRRGLGPLPPKRRDRSNIQPRASAVPCVQLSNNIGMLQIRRLSDGKRIGYIGTRFNRENAYTICRRPRAALRVAVPPVTPLGGAINLIAANAPDSGTPVSRSSRRWPRIAILSGTSGVRANSPPTLSAGTSLTLRGHGGVESQIWIMNCQTHQVTAQWINPDGARPRTTIFYDPARNLLGLTGDLQAFNTAVSQDAFEVTTTFIPE</sequence>
<comment type="caution">
    <text evidence="2">The sequence shown here is derived from an EMBL/GenBank/DDBJ whole genome shotgun (WGS) entry which is preliminary data.</text>
</comment>
<proteinExistence type="predicted"/>
<protein>
    <submittedName>
        <fullName evidence="2">Uncharacterized protein</fullName>
    </submittedName>
</protein>
<dbReference type="EMBL" id="JACAZI010000007">
    <property type="protein sequence ID" value="KAF7355927.1"/>
    <property type="molecule type" value="Genomic_DNA"/>
</dbReference>
<evidence type="ECO:0000313" key="2">
    <source>
        <dbReference type="EMBL" id="KAF7355927.1"/>
    </source>
</evidence>
<organism evidence="2 3">
    <name type="scientific">Mycena venus</name>
    <dbReference type="NCBI Taxonomy" id="2733690"/>
    <lineage>
        <taxon>Eukaryota</taxon>
        <taxon>Fungi</taxon>
        <taxon>Dikarya</taxon>
        <taxon>Basidiomycota</taxon>
        <taxon>Agaricomycotina</taxon>
        <taxon>Agaricomycetes</taxon>
        <taxon>Agaricomycetidae</taxon>
        <taxon>Agaricales</taxon>
        <taxon>Marasmiineae</taxon>
        <taxon>Mycenaceae</taxon>
        <taxon>Mycena</taxon>
    </lineage>
</organism>
<evidence type="ECO:0000256" key="1">
    <source>
        <dbReference type="SAM" id="MobiDB-lite"/>
    </source>
</evidence>
<dbReference type="Proteomes" id="UP000620124">
    <property type="component" value="Unassembled WGS sequence"/>
</dbReference>
<name>A0A8H6YCH0_9AGAR</name>